<reference evidence="3 4" key="1">
    <citation type="submission" date="2023-07" db="EMBL/GenBank/DDBJ databases">
        <title>Genomic Encyclopedia of Type Strains, Phase IV (KMG-IV): sequencing the most valuable type-strain genomes for metagenomic binning, comparative biology and taxonomic classification.</title>
        <authorList>
            <person name="Goeker M."/>
        </authorList>
    </citation>
    <scope>NUCLEOTIDE SEQUENCE [LARGE SCALE GENOMIC DNA]</scope>
    <source>
        <strain evidence="3 4">B1-1</strain>
    </source>
</reference>
<dbReference type="RefSeq" id="WP_266283734.1">
    <property type="nucleotide sequence ID" value="NZ_JAPKNF010000003.1"/>
</dbReference>
<protein>
    <submittedName>
        <fullName evidence="3">ATP synthase protein I</fullName>
    </submittedName>
</protein>
<keyword evidence="2" id="KW-1133">Transmembrane helix</keyword>
<feature type="transmembrane region" description="Helical" evidence="2">
    <location>
        <begin position="88"/>
        <end position="109"/>
    </location>
</feature>
<keyword evidence="2" id="KW-0472">Membrane</keyword>
<dbReference type="Pfam" id="PF09527">
    <property type="entry name" value="ATPase_gene1"/>
    <property type="match status" value="1"/>
</dbReference>
<dbReference type="EMBL" id="JAUSWJ010000001">
    <property type="protein sequence ID" value="MDQ0518277.1"/>
    <property type="molecule type" value="Genomic_DNA"/>
</dbReference>
<feature type="transmembrane region" description="Helical" evidence="2">
    <location>
        <begin position="60"/>
        <end position="82"/>
    </location>
</feature>
<evidence type="ECO:0000313" key="4">
    <source>
        <dbReference type="Proteomes" id="UP001223743"/>
    </source>
</evidence>
<dbReference type="Proteomes" id="UP001223743">
    <property type="component" value="Unassembled WGS sequence"/>
</dbReference>
<organism evidence="3 4">
    <name type="scientific">Kaistia geumhonensis</name>
    <dbReference type="NCBI Taxonomy" id="410839"/>
    <lineage>
        <taxon>Bacteria</taxon>
        <taxon>Pseudomonadati</taxon>
        <taxon>Pseudomonadota</taxon>
        <taxon>Alphaproteobacteria</taxon>
        <taxon>Hyphomicrobiales</taxon>
        <taxon>Kaistiaceae</taxon>
        <taxon>Kaistia</taxon>
    </lineage>
</organism>
<evidence type="ECO:0000313" key="3">
    <source>
        <dbReference type="EMBL" id="MDQ0518277.1"/>
    </source>
</evidence>
<proteinExistence type="predicted"/>
<dbReference type="InterPro" id="IPR032820">
    <property type="entry name" value="ATPase_put"/>
</dbReference>
<keyword evidence="4" id="KW-1185">Reference proteome</keyword>
<sequence length="132" mass="13413">MSDNGSAGDGTGKKGHAGDEAALSERLRSLGHKLEQARAGTEQNAKADGAPSGGMQGMGLALRVASEFASGVLVGAGLGWLIDHFLGTTPWGMIVLLLLGFAAGVLNVLRAVGKVAQPEERVKPRPGVKSGK</sequence>
<accession>A0ABU0MBC9</accession>
<evidence type="ECO:0000256" key="1">
    <source>
        <dbReference type="SAM" id="MobiDB-lite"/>
    </source>
</evidence>
<feature type="region of interest" description="Disordered" evidence="1">
    <location>
        <begin position="1"/>
        <end position="52"/>
    </location>
</feature>
<name>A0ABU0MBC9_9HYPH</name>
<gene>
    <name evidence="3" type="ORF">QO015_003890</name>
</gene>
<keyword evidence="2" id="KW-0812">Transmembrane</keyword>
<feature type="compositionally biased region" description="Basic and acidic residues" evidence="1">
    <location>
        <begin position="16"/>
        <end position="36"/>
    </location>
</feature>
<comment type="caution">
    <text evidence="3">The sequence shown here is derived from an EMBL/GenBank/DDBJ whole genome shotgun (WGS) entry which is preliminary data.</text>
</comment>
<evidence type="ECO:0000256" key="2">
    <source>
        <dbReference type="SAM" id="Phobius"/>
    </source>
</evidence>